<dbReference type="Gene3D" id="3.30.365.10">
    <property type="entry name" value="Aldehyde oxidase/xanthine dehydrogenase, molybdopterin binding domain"/>
    <property type="match status" value="2"/>
</dbReference>
<dbReference type="Pfam" id="PF02738">
    <property type="entry name" value="MoCoBD_1"/>
    <property type="match status" value="1"/>
</dbReference>
<dbReference type="SUPFAM" id="SSF54665">
    <property type="entry name" value="CO dehydrogenase molybdoprotein N-domain-like"/>
    <property type="match status" value="1"/>
</dbReference>
<name>E1YB77_9BACT</name>
<evidence type="ECO:0000259" key="1">
    <source>
        <dbReference type="SMART" id="SM01008"/>
    </source>
</evidence>
<dbReference type="AlphaFoldDB" id="E1YB77"/>
<dbReference type="InterPro" id="IPR000674">
    <property type="entry name" value="Ald_Oxase/Xan_DH_a/b"/>
</dbReference>
<organism evidence="2">
    <name type="scientific">uncultured Desulfobacterium sp</name>
    <dbReference type="NCBI Taxonomy" id="201089"/>
    <lineage>
        <taxon>Bacteria</taxon>
        <taxon>Pseudomonadati</taxon>
        <taxon>Thermodesulfobacteriota</taxon>
        <taxon>Desulfobacteria</taxon>
        <taxon>Desulfobacterales</taxon>
        <taxon>Desulfobacteriaceae</taxon>
        <taxon>Desulfobacterium</taxon>
        <taxon>environmental samples</taxon>
    </lineage>
</organism>
<dbReference type="Pfam" id="PF01315">
    <property type="entry name" value="Ald_Xan_dh_C"/>
    <property type="match status" value="1"/>
</dbReference>
<dbReference type="PANTHER" id="PTHR11908:SF157">
    <property type="entry name" value="XANTHINE DEHYDROGENASE SUBUNIT D-RELATED"/>
    <property type="match status" value="1"/>
</dbReference>
<sequence>MTGKDIGDRKMCVAASSRPIWEQPALCLEKVRYIGDEIAAVAAVDEDTAMEALELIRVEYTQLPAVFDPFEAMEPGAPLIHDGFEKNISNRVLSESGNVEQGFKESYRVFEHRYETGYQAHCAMETHSSIGVWGLDGRVTLYTSTQSPYNLRSILAYVLGLAEEKVRLIIPKVGGGFGGKAELFPMDVCCVALSKKTGRVKIVLSREEEFGTTRVSHPIIFDMKTGVNRDGTLVAKQVKCIMDGGAYSGSGLAGPFLSTLFLGIDYKVPNISLSSVRVYTNKTVAGARRGYTVPQAHFAENMHMDLIARELGIDPVQLRRDRKRRLSFRGQSRSQHNSG</sequence>
<dbReference type="InterPro" id="IPR016208">
    <property type="entry name" value="Ald_Oxase/xanthine_DH-like"/>
</dbReference>
<proteinExistence type="predicted"/>
<reference evidence="2" key="1">
    <citation type="journal article" date="2011" name="Environ. Microbiol.">
        <title>Genomic insights into the metabolic potential of the polycyclic aromatic hydrocarbon degrading sulfate-reducing Deltaproteobacterium N47.</title>
        <authorList>
            <person name="Bergmann F."/>
            <person name="Selesi D."/>
            <person name="Weinmaier T."/>
            <person name="Tischler P."/>
            <person name="Rattei T."/>
            <person name="Meckenstock R.U."/>
        </authorList>
    </citation>
    <scope>NUCLEOTIDE SEQUENCE</scope>
</reference>
<dbReference type="InterPro" id="IPR037165">
    <property type="entry name" value="AldOxase/xan_DH_Mopterin-bd_sf"/>
</dbReference>
<evidence type="ECO:0000313" key="2">
    <source>
        <dbReference type="EMBL" id="CBX27754.1"/>
    </source>
</evidence>
<dbReference type="PANTHER" id="PTHR11908">
    <property type="entry name" value="XANTHINE DEHYDROGENASE"/>
    <property type="match status" value="1"/>
</dbReference>
<dbReference type="GO" id="GO:0005506">
    <property type="term" value="F:iron ion binding"/>
    <property type="evidence" value="ECO:0007669"/>
    <property type="project" value="InterPro"/>
</dbReference>
<dbReference type="GO" id="GO:0016491">
    <property type="term" value="F:oxidoreductase activity"/>
    <property type="evidence" value="ECO:0007669"/>
    <property type="project" value="InterPro"/>
</dbReference>
<dbReference type="Gene3D" id="3.90.1170.50">
    <property type="entry name" value="Aldehyde oxidase/xanthine dehydrogenase, a/b hammerhead"/>
    <property type="match status" value="1"/>
</dbReference>
<protein>
    <recommendedName>
        <fullName evidence="1">Aldehyde oxidase/xanthine dehydrogenase a/b hammerhead domain-containing protein</fullName>
    </recommendedName>
</protein>
<gene>
    <name evidence="2" type="ORF">N47_C18120</name>
</gene>
<dbReference type="SUPFAM" id="SSF56003">
    <property type="entry name" value="Molybdenum cofactor-binding domain"/>
    <property type="match status" value="1"/>
</dbReference>
<accession>E1YB77</accession>
<dbReference type="SMART" id="SM01008">
    <property type="entry name" value="Ald_Xan_dh_C"/>
    <property type="match status" value="1"/>
</dbReference>
<dbReference type="InterPro" id="IPR008274">
    <property type="entry name" value="AldOxase/xan_DH_MoCoBD1"/>
</dbReference>
<feature type="domain" description="Aldehyde oxidase/xanthine dehydrogenase a/b hammerhead" evidence="1">
    <location>
        <begin position="2"/>
        <end position="64"/>
    </location>
</feature>
<dbReference type="EMBL" id="FR695867">
    <property type="protein sequence ID" value="CBX27754.1"/>
    <property type="molecule type" value="Genomic_DNA"/>
</dbReference>
<dbReference type="InterPro" id="IPR036856">
    <property type="entry name" value="Ald_Oxase/Xan_DH_a/b_sf"/>
</dbReference>